<organism evidence="4 5">
    <name type="scientific">Nocardia albiluteola</name>
    <dbReference type="NCBI Taxonomy" id="2842303"/>
    <lineage>
        <taxon>Bacteria</taxon>
        <taxon>Bacillati</taxon>
        <taxon>Actinomycetota</taxon>
        <taxon>Actinomycetes</taxon>
        <taxon>Mycobacteriales</taxon>
        <taxon>Nocardiaceae</taxon>
        <taxon>Nocardia</taxon>
    </lineage>
</organism>
<dbReference type="Pfam" id="PF00106">
    <property type="entry name" value="adh_short"/>
    <property type="match status" value="1"/>
</dbReference>
<evidence type="ECO:0000256" key="2">
    <source>
        <dbReference type="ARBA" id="ARBA00023002"/>
    </source>
</evidence>
<dbReference type="SUPFAM" id="SSF51735">
    <property type="entry name" value="NAD(P)-binding Rossmann-fold domains"/>
    <property type="match status" value="1"/>
</dbReference>
<gene>
    <name evidence="4" type="ORF">KO481_24935</name>
</gene>
<proteinExistence type="inferred from homology"/>
<dbReference type="InterPro" id="IPR036291">
    <property type="entry name" value="NAD(P)-bd_dom_sf"/>
</dbReference>
<protein>
    <submittedName>
        <fullName evidence="4">SDR family oxidoreductase</fullName>
    </submittedName>
</protein>
<reference evidence="4 5" key="1">
    <citation type="submission" date="2021-06" db="EMBL/GenBank/DDBJ databases">
        <title>Actinomycetes sequencing.</title>
        <authorList>
            <person name="Shan Q."/>
        </authorList>
    </citation>
    <scope>NUCLEOTIDE SEQUENCE [LARGE SCALE GENOMIC DNA]</scope>
    <source>
        <strain evidence="4 5">NEAU-G5</strain>
    </source>
</reference>
<accession>A0ABS6B389</accession>
<comment type="caution">
    <text evidence="4">The sequence shown here is derived from an EMBL/GenBank/DDBJ whole genome shotgun (WGS) entry which is preliminary data.</text>
</comment>
<dbReference type="EMBL" id="JAHKNI010000008">
    <property type="protein sequence ID" value="MBU3064761.1"/>
    <property type="molecule type" value="Genomic_DNA"/>
</dbReference>
<dbReference type="Gene3D" id="3.40.50.720">
    <property type="entry name" value="NAD(P)-binding Rossmann-like Domain"/>
    <property type="match status" value="1"/>
</dbReference>
<keyword evidence="2" id="KW-0560">Oxidoreductase</keyword>
<evidence type="ECO:0000256" key="1">
    <source>
        <dbReference type="ARBA" id="ARBA00006484"/>
    </source>
</evidence>
<dbReference type="PRINTS" id="PR00080">
    <property type="entry name" value="SDRFAMILY"/>
</dbReference>
<evidence type="ECO:0000313" key="5">
    <source>
        <dbReference type="Proteomes" id="UP000733379"/>
    </source>
</evidence>
<evidence type="ECO:0000256" key="3">
    <source>
        <dbReference type="RuleBase" id="RU000363"/>
    </source>
</evidence>
<dbReference type="PANTHER" id="PTHR43669">
    <property type="entry name" value="5-KETO-D-GLUCONATE 5-REDUCTASE"/>
    <property type="match status" value="1"/>
</dbReference>
<dbReference type="InterPro" id="IPR020904">
    <property type="entry name" value="Sc_DH/Rdtase_CS"/>
</dbReference>
<evidence type="ECO:0000313" key="4">
    <source>
        <dbReference type="EMBL" id="MBU3064761.1"/>
    </source>
</evidence>
<comment type="similarity">
    <text evidence="1 3">Belongs to the short-chain dehydrogenases/reductases (SDR) family.</text>
</comment>
<dbReference type="PROSITE" id="PS00061">
    <property type="entry name" value="ADH_SHORT"/>
    <property type="match status" value="1"/>
</dbReference>
<dbReference type="PRINTS" id="PR00081">
    <property type="entry name" value="GDHRDH"/>
</dbReference>
<dbReference type="CDD" id="cd05233">
    <property type="entry name" value="SDR_c"/>
    <property type="match status" value="1"/>
</dbReference>
<keyword evidence="5" id="KW-1185">Reference proteome</keyword>
<dbReference type="Proteomes" id="UP000733379">
    <property type="component" value="Unassembled WGS sequence"/>
</dbReference>
<name>A0ABS6B389_9NOCA</name>
<dbReference type="PANTHER" id="PTHR43669:SF12">
    <property type="entry name" value="BLR5618 PROTEIN"/>
    <property type="match status" value="1"/>
</dbReference>
<dbReference type="InterPro" id="IPR002347">
    <property type="entry name" value="SDR_fam"/>
</dbReference>
<sequence length="269" mass="27396">MTGPAHGLVVSGCSATLGRVSESKYVLVTGAGTGLGRAITAALTAAGHHVLAVGRTPATLEAAVAAAPGPGSATAWVTDVTDPEAVRTLFGEVENRWGRLDVLINNAGLFGASQPVEEVSVRDWQRVIDTNLTGSFLCARAAFGLMKRQLPGGGRIINNGSISAHVPRPNAVAYTASKHAVKGLTKALALEGRAHNIAVGQIDIGNAATELTAGIAAGALQADGSVRPEPTIDASHVAAMIVQTIALPSEVNVPFLTVMANGMPYMGRG</sequence>